<dbReference type="Pfam" id="PF08334">
    <property type="entry name" value="T2SSG"/>
    <property type="match status" value="1"/>
</dbReference>
<protein>
    <recommendedName>
        <fullName evidence="2">Type II secretion system protein GspG C-terminal domain-containing protein</fullName>
    </recommendedName>
</protein>
<evidence type="ECO:0000256" key="1">
    <source>
        <dbReference type="SAM" id="Phobius"/>
    </source>
</evidence>
<evidence type="ECO:0000313" key="3">
    <source>
        <dbReference type="EMBL" id="OCQ23747.1"/>
    </source>
</evidence>
<dbReference type="OrthoDB" id="7041927at2"/>
<gene>
    <name evidence="3" type="ORF">A7985_07350</name>
</gene>
<dbReference type="Gene3D" id="3.30.700.10">
    <property type="entry name" value="Glycoprotein, Type 4 Pilin"/>
    <property type="match status" value="1"/>
</dbReference>
<comment type="caution">
    <text evidence="3">The sequence shown here is derived from an EMBL/GenBank/DDBJ whole genome shotgun (WGS) entry which is preliminary data.</text>
</comment>
<evidence type="ECO:0000313" key="4">
    <source>
        <dbReference type="Proteomes" id="UP000093366"/>
    </source>
</evidence>
<dbReference type="Proteomes" id="UP000093366">
    <property type="component" value="Unassembled WGS sequence"/>
</dbReference>
<dbReference type="EMBL" id="MAUJ01000001">
    <property type="protein sequence ID" value="OCQ23747.1"/>
    <property type="molecule type" value="Genomic_DNA"/>
</dbReference>
<sequence length="185" mass="20369">MENKQENKKEAGCLGYVIGGMSFIPLIGVLFGIIAIVWGFAIKHTKLKIVGACGIAFTVILYSALGYFGFVQEGGAYDDLRGELAKTQLTGAVQAIEFYRVQNGRYPESLEVLRKSLPENSLVFLHDAAQVNTEGKFYYYKLIDESSYHIRSYGRDGVLNTPDDILPSPIENVGLVADYQVTSGL</sequence>
<feature type="domain" description="Type II secretion system protein GspG C-terminal" evidence="2">
    <location>
        <begin position="81"/>
        <end position="163"/>
    </location>
</feature>
<feature type="transmembrane region" description="Helical" evidence="1">
    <location>
        <begin position="16"/>
        <end position="42"/>
    </location>
</feature>
<evidence type="ECO:0000259" key="2">
    <source>
        <dbReference type="Pfam" id="PF08334"/>
    </source>
</evidence>
<accession>A0A1C0TWS7</accession>
<organism evidence="3 4">
    <name type="scientific">Pseudoalteromonas luteoviolacea</name>
    <dbReference type="NCBI Taxonomy" id="43657"/>
    <lineage>
        <taxon>Bacteria</taxon>
        <taxon>Pseudomonadati</taxon>
        <taxon>Pseudomonadota</taxon>
        <taxon>Gammaproteobacteria</taxon>
        <taxon>Alteromonadales</taxon>
        <taxon>Pseudoalteromonadaceae</taxon>
        <taxon>Pseudoalteromonas</taxon>
    </lineage>
</organism>
<proteinExistence type="predicted"/>
<dbReference type="InterPro" id="IPR045584">
    <property type="entry name" value="Pilin-like"/>
</dbReference>
<keyword evidence="1" id="KW-0812">Transmembrane</keyword>
<feature type="transmembrane region" description="Helical" evidence="1">
    <location>
        <begin position="49"/>
        <end position="70"/>
    </location>
</feature>
<reference evidence="4" key="1">
    <citation type="submission" date="2016-07" db="EMBL/GenBank/DDBJ databases">
        <authorList>
            <person name="Florea S."/>
            <person name="Webb J.S."/>
            <person name="Jaromczyk J."/>
            <person name="Schardl C.L."/>
        </authorList>
    </citation>
    <scope>NUCLEOTIDE SEQUENCE [LARGE SCALE GENOMIC DNA]</scope>
    <source>
        <strain evidence="4">IPB1</strain>
    </source>
</reference>
<name>A0A1C0TWS7_9GAMM</name>
<dbReference type="AlphaFoldDB" id="A0A1C0TWS7"/>
<dbReference type="SUPFAM" id="SSF54523">
    <property type="entry name" value="Pili subunits"/>
    <property type="match status" value="1"/>
</dbReference>
<dbReference type="InterPro" id="IPR013545">
    <property type="entry name" value="T2SS_protein-GspG_C"/>
</dbReference>
<dbReference type="RefSeq" id="WP_065789760.1">
    <property type="nucleotide sequence ID" value="NZ_MAUJ01000001.1"/>
</dbReference>
<keyword evidence="1" id="KW-1133">Transmembrane helix</keyword>
<keyword evidence="1" id="KW-0472">Membrane</keyword>